<organism evidence="1 2">
    <name type="scientific">Pleurodeles waltl</name>
    <name type="common">Iberian ribbed newt</name>
    <dbReference type="NCBI Taxonomy" id="8319"/>
    <lineage>
        <taxon>Eukaryota</taxon>
        <taxon>Metazoa</taxon>
        <taxon>Chordata</taxon>
        <taxon>Craniata</taxon>
        <taxon>Vertebrata</taxon>
        <taxon>Euteleostomi</taxon>
        <taxon>Amphibia</taxon>
        <taxon>Batrachia</taxon>
        <taxon>Caudata</taxon>
        <taxon>Salamandroidea</taxon>
        <taxon>Salamandridae</taxon>
        <taxon>Pleurodelinae</taxon>
        <taxon>Pleurodeles</taxon>
    </lineage>
</organism>
<dbReference type="EMBL" id="JANPWB010000016">
    <property type="protein sequence ID" value="KAJ1082739.1"/>
    <property type="molecule type" value="Genomic_DNA"/>
</dbReference>
<dbReference type="AlphaFoldDB" id="A0AAV7KWQ0"/>
<proteinExistence type="predicted"/>
<comment type="caution">
    <text evidence="1">The sequence shown here is derived from an EMBL/GenBank/DDBJ whole genome shotgun (WGS) entry which is preliminary data.</text>
</comment>
<sequence length="90" mass="9872">MLNDAIYAPQPSAPPTPLNAISELVCQIDVLLLAIDNLQKRSCFMFNDVQAVVYGDFNAKRCARSTIKDPFMLKDNYFIGDMGNGRGGTA</sequence>
<evidence type="ECO:0000313" key="1">
    <source>
        <dbReference type="EMBL" id="KAJ1082739.1"/>
    </source>
</evidence>
<evidence type="ECO:0000313" key="2">
    <source>
        <dbReference type="Proteomes" id="UP001066276"/>
    </source>
</evidence>
<reference evidence="1" key="1">
    <citation type="journal article" date="2022" name="bioRxiv">
        <title>Sequencing and chromosome-scale assembly of the giantPleurodeles waltlgenome.</title>
        <authorList>
            <person name="Brown T."/>
            <person name="Elewa A."/>
            <person name="Iarovenko S."/>
            <person name="Subramanian E."/>
            <person name="Araus A.J."/>
            <person name="Petzold A."/>
            <person name="Susuki M."/>
            <person name="Suzuki K.-i.T."/>
            <person name="Hayashi T."/>
            <person name="Toyoda A."/>
            <person name="Oliveira C."/>
            <person name="Osipova E."/>
            <person name="Leigh N.D."/>
            <person name="Simon A."/>
            <person name="Yun M.H."/>
        </authorList>
    </citation>
    <scope>NUCLEOTIDE SEQUENCE</scope>
    <source>
        <strain evidence="1">20211129_DDA</strain>
        <tissue evidence="1">Liver</tissue>
    </source>
</reference>
<dbReference type="Proteomes" id="UP001066276">
    <property type="component" value="Chromosome 12"/>
</dbReference>
<accession>A0AAV7KWQ0</accession>
<protein>
    <submittedName>
        <fullName evidence="1">Uncharacterized protein</fullName>
    </submittedName>
</protein>
<name>A0AAV7KWQ0_PLEWA</name>
<gene>
    <name evidence="1" type="ORF">NDU88_002904</name>
</gene>
<keyword evidence="2" id="KW-1185">Reference proteome</keyword>